<evidence type="ECO:0000313" key="2">
    <source>
        <dbReference type="EMBL" id="NGZ90884.1"/>
    </source>
</evidence>
<keyword evidence="3" id="KW-1185">Reference proteome</keyword>
<name>A0A967AM77_9FLAO</name>
<evidence type="ECO:0000313" key="3">
    <source>
        <dbReference type="Proteomes" id="UP000643701"/>
    </source>
</evidence>
<comment type="caution">
    <text evidence="2">The sequence shown here is derived from an EMBL/GenBank/DDBJ whole genome shotgun (WGS) entry which is preliminary data.</text>
</comment>
<dbReference type="Proteomes" id="UP000643701">
    <property type="component" value="Unassembled WGS sequence"/>
</dbReference>
<keyword evidence="2" id="KW-0808">Transferase</keyword>
<keyword evidence="2" id="KW-0489">Methyltransferase</keyword>
<dbReference type="SUPFAM" id="SSF53335">
    <property type="entry name" value="S-adenosyl-L-methionine-dependent methyltransferases"/>
    <property type="match status" value="1"/>
</dbReference>
<dbReference type="GO" id="GO:0008168">
    <property type="term" value="F:methyltransferase activity"/>
    <property type="evidence" value="ECO:0007669"/>
    <property type="project" value="UniProtKB-KW"/>
</dbReference>
<dbReference type="RefSeq" id="WP_166401113.1">
    <property type="nucleotide sequence ID" value="NZ_JAANAS010000116.1"/>
</dbReference>
<accession>A0A967AM77</accession>
<feature type="domain" description="Methyltransferase" evidence="1">
    <location>
        <begin position="70"/>
        <end position="192"/>
    </location>
</feature>
<evidence type="ECO:0000259" key="1">
    <source>
        <dbReference type="Pfam" id="PF13847"/>
    </source>
</evidence>
<dbReference type="CDD" id="cd02440">
    <property type="entry name" value="AdoMet_MTases"/>
    <property type="match status" value="1"/>
</dbReference>
<sequence length="245" mass="27961">MEQNYLSNLIVPKQKDVFGQAALDFFKTKQVKDIHVFAENFEPDYIPVDYLFRAFDEMPILERKALANASGNVLDVGAGVGSHSLYLQNKLHLNVKAIDQSPGSIEVAKMRGVKQVELTNFFNFSATEKFDTLLMLMNGIGIVGTLAFLPNFFEQVKKLLLPHGKLILDSSDLVYLFDKEELNEKPTYYGEMRYQIGYETIFSDEFDWLYISFEELKKQAKLNGFSCHLLASGAHYDYLAELKPI</sequence>
<dbReference type="AlphaFoldDB" id="A0A967AM77"/>
<reference evidence="2" key="1">
    <citation type="submission" date="2020-03" db="EMBL/GenBank/DDBJ databases">
        <title>Psychroflexus Maritimus sp. nov., isolate from marine sediment.</title>
        <authorList>
            <person name="Zhong Y.-L."/>
        </authorList>
    </citation>
    <scope>NUCLEOTIDE SEQUENCE</scope>
    <source>
        <strain evidence="2">C1</strain>
    </source>
</reference>
<dbReference type="InterPro" id="IPR025714">
    <property type="entry name" value="Methyltranfer_dom"/>
</dbReference>
<protein>
    <submittedName>
        <fullName evidence="2">Class I SAM-dependent methyltransferase</fullName>
    </submittedName>
</protein>
<proteinExistence type="predicted"/>
<organism evidence="2 3">
    <name type="scientific">Psychroflexus maritimus</name>
    <dbReference type="NCBI Taxonomy" id="2714865"/>
    <lineage>
        <taxon>Bacteria</taxon>
        <taxon>Pseudomonadati</taxon>
        <taxon>Bacteroidota</taxon>
        <taxon>Flavobacteriia</taxon>
        <taxon>Flavobacteriales</taxon>
        <taxon>Flavobacteriaceae</taxon>
        <taxon>Psychroflexus</taxon>
    </lineage>
</organism>
<gene>
    <name evidence="2" type="ORF">G7034_11555</name>
</gene>
<dbReference type="EMBL" id="JAANAS010000116">
    <property type="protein sequence ID" value="NGZ90884.1"/>
    <property type="molecule type" value="Genomic_DNA"/>
</dbReference>
<dbReference type="Pfam" id="PF13847">
    <property type="entry name" value="Methyltransf_31"/>
    <property type="match status" value="1"/>
</dbReference>
<dbReference type="Gene3D" id="3.40.50.150">
    <property type="entry name" value="Vaccinia Virus protein VP39"/>
    <property type="match status" value="1"/>
</dbReference>
<dbReference type="GO" id="GO:0032259">
    <property type="term" value="P:methylation"/>
    <property type="evidence" value="ECO:0007669"/>
    <property type="project" value="UniProtKB-KW"/>
</dbReference>
<dbReference type="InterPro" id="IPR029063">
    <property type="entry name" value="SAM-dependent_MTases_sf"/>
</dbReference>